<dbReference type="SUPFAM" id="SSF52540">
    <property type="entry name" value="P-loop containing nucleoside triphosphate hydrolases"/>
    <property type="match status" value="1"/>
</dbReference>
<dbReference type="AlphaFoldDB" id="A0A6C0UII3"/>
<accession>A0A6C0UII3</accession>
<comment type="catalytic activity">
    <reaction evidence="4">
        <text>ATP + H2O = ADP + phosphate + H(+)</text>
        <dbReference type="Rhea" id="RHEA:13065"/>
        <dbReference type="ChEBI" id="CHEBI:15377"/>
        <dbReference type="ChEBI" id="CHEBI:15378"/>
        <dbReference type="ChEBI" id="CHEBI:30616"/>
        <dbReference type="ChEBI" id="CHEBI:43474"/>
        <dbReference type="ChEBI" id="CHEBI:456216"/>
        <dbReference type="EC" id="5.6.2.4"/>
    </reaction>
</comment>
<dbReference type="PANTHER" id="PTHR42957">
    <property type="entry name" value="HELICASE MJ1565-RELATED"/>
    <property type="match status" value="1"/>
</dbReference>
<dbReference type="Pfam" id="PF01935">
    <property type="entry name" value="DUF87"/>
    <property type="match status" value="1"/>
</dbReference>
<evidence type="ECO:0000256" key="2">
    <source>
        <dbReference type="ARBA" id="ARBA00034617"/>
    </source>
</evidence>
<dbReference type="GeneID" id="44080612"/>
<evidence type="ECO:0000259" key="5">
    <source>
        <dbReference type="Pfam" id="PF01935"/>
    </source>
</evidence>
<gene>
    <name evidence="6" type="ORF">G3I44_14385</name>
</gene>
<sequence length="413" mass="47131">MYRYGKFAKAGDQTHQRYVPDEKDLAPPPDYEKAIPIGTDINTGELVSLSISNKDRIGIFGNTGSGKTRFIKVFVSRLWKGGYKILHCSDVKNDFQDLDNRPGASKKIIEQSGFAPGEKRQPIPKEMFMPRFLYHEYPEHRSKPSYLTPYALGFRDVSTEDFRYLLNPSSTAQENLITNMMSGLKAEQLSYQTLYELVHDTSNNQQLSQAVESSIEAVQNQSIINDTYRKDPLEYLDDNVVVLALENWERYKYSGKERVEMFIANVMRRAREQLRDGDLEGPLLMVIDEAHVFVKNGADSISKQEAVDTTVLGRGYGIPMIYSTQKPSQIPNSDDKDTDNIVGEMSYLFLAPNLDEDDWKTALRATNLYNPNRLQKWRDLFQSMPEFSWLMVDKAASTYRVIDPLAPLCAHTG</sequence>
<comment type="catalytic activity">
    <reaction evidence="2">
        <text>Couples ATP hydrolysis with the unwinding of duplex DNA by translocating in the 3'-5' direction.</text>
        <dbReference type="EC" id="5.6.2.4"/>
    </reaction>
</comment>
<dbReference type="Proteomes" id="UP000465846">
    <property type="component" value="Chromosome"/>
</dbReference>
<feature type="domain" description="Helicase HerA central" evidence="5">
    <location>
        <begin position="55"/>
        <end position="221"/>
    </location>
</feature>
<dbReference type="GO" id="GO:0005524">
    <property type="term" value="F:ATP binding"/>
    <property type="evidence" value="ECO:0007669"/>
    <property type="project" value="UniProtKB-KW"/>
</dbReference>
<dbReference type="InterPro" id="IPR002789">
    <property type="entry name" value="HerA_central"/>
</dbReference>
<proteinExistence type="inferred from homology"/>
<dbReference type="InterPro" id="IPR008571">
    <property type="entry name" value="HerA-like"/>
</dbReference>
<keyword evidence="6" id="KW-0067">ATP-binding</keyword>
<dbReference type="PANTHER" id="PTHR42957:SF1">
    <property type="entry name" value="HELICASE MJ1565-RELATED"/>
    <property type="match status" value="1"/>
</dbReference>
<keyword evidence="6" id="KW-0547">Nucleotide-binding</keyword>
<comment type="similarity">
    <text evidence="1">Belongs to the HerA family.</text>
</comment>
<evidence type="ECO:0000256" key="3">
    <source>
        <dbReference type="ARBA" id="ARBA00048954"/>
    </source>
</evidence>
<evidence type="ECO:0000313" key="6">
    <source>
        <dbReference type="EMBL" id="QIB75374.1"/>
    </source>
</evidence>
<dbReference type="EMBL" id="CP048739">
    <property type="protein sequence ID" value="QIB75374.1"/>
    <property type="molecule type" value="Genomic_DNA"/>
</dbReference>
<dbReference type="GO" id="GO:0043138">
    <property type="term" value="F:3'-5' DNA helicase activity"/>
    <property type="evidence" value="ECO:0007669"/>
    <property type="project" value="UniProtKB-EC"/>
</dbReference>
<organism evidence="6 7">
    <name type="scientific">Halogeometricum borinquense</name>
    <dbReference type="NCBI Taxonomy" id="60847"/>
    <lineage>
        <taxon>Archaea</taxon>
        <taxon>Methanobacteriati</taxon>
        <taxon>Methanobacteriota</taxon>
        <taxon>Stenosarchaea group</taxon>
        <taxon>Halobacteria</taxon>
        <taxon>Halobacteriales</taxon>
        <taxon>Haloferacaceae</taxon>
        <taxon>Halogeometricum</taxon>
    </lineage>
</organism>
<evidence type="ECO:0000256" key="4">
    <source>
        <dbReference type="ARBA" id="ARBA00048988"/>
    </source>
</evidence>
<evidence type="ECO:0000256" key="1">
    <source>
        <dbReference type="ARBA" id="ARBA00007816"/>
    </source>
</evidence>
<evidence type="ECO:0000313" key="7">
    <source>
        <dbReference type="Proteomes" id="UP000465846"/>
    </source>
</evidence>
<name>A0A6C0UII3_9EURY</name>
<comment type="catalytic activity">
    <reaction evidence="3">
        <text>ATP + H2O = ADP + phosphate + H(+)</text>
        <dbReference type="Rhea" id="RHEA:13065"/>
        <dbReference type="ChEBI" id="CHEBI:15377"/>
        <dbReference type="ChEBI" id="CHEBI:15378"/>
        <dbReference type="ChEBI" id="CHEBI:30616"/>
        <dbReference type="ChEBI" id="CHEBI:43474"/>
        <dbReference type="ChEBI" id="CHEBI:456216"/>
        <dbReference type="EC" id="5.6.2.3"/>
    </reaction>
</comment>
<dbReference type="RefSeq" id="WP_163487154.1">
    <property type="nucleotide sequence ID" value="NZ_CP048739.1"/>
</dbReference>
<dbReference type="GO" id="GO:0043139">
    <property type="term" value="F:5'-3' DNA helicase activity"/>
    <property type="evidence" value="ECO:0007669"/>
    <property type="project" value="UniProtKB-EC"/>
</dbReference>
<dbReference type="Gene3D" id="3.40.50.300">
    <property type="entry name" value="P-loop containing nucleotide triphosphate hydrolases"/>
    <property type="match status" value="1"/>
</dbReference>
<dbReference type="InterPro" id="IPR027417">
    <property type="entry name" value="P-loop_NTPase"/>
</dbReference>
<protein>
    <submittedName>
        <fullName evidence="6">ATP-binding protein</fullName>
    </submittedName>
</protein>
<reference evidence="6 7" key="1">
    <citation type="submission" date="2020-02" db="EMBL/GenBank/DDBJ databases">
        <title>Whole genome sequence of Halogeometricum borinquense strain wsp4.</title>
        <authorList>
            <person name="Verma D.K."/>
            <person name="Gopal K."/>
            <person name="Prasad E.S."/>
        </authorList>
    </citation>
    <scope>NUCLEOTIDE SEQUENCE [LARGE SCALE GENOMIC DNA]</scope>
    <source>
        <strain evidence="7">wsp4</strain>
    </source>
</reference>